<reference evidence="1 2" key="1">
    <citation type="submission" date="2017-07" db="EMBL/GenBank/DDBJ databases">
        <title>Isolation and development of strain Bacillus megaterium SR7 for enhanced growth and metabolite production under supercritical carbon dioxide.</title>
        <authorList>
            <person name="Freedman A.J.E."/>
            <person name="Peet K.C."/>
            <person name="Boock J.T."/>
            <person name="Penn K."/>
            <person name="Prather K.L.J."/>
            <person name="Thompson J.R."/>
        </authorList>
    </citation>
    <scope>NUCLEOTIDE SEQUENCE [LARGE SCALE GENOMIC DNA]</scope>
    <source>
        <strain evidence="1 2">SR7</strain>
    </source>
</reference>
<dbReference type="RefSeq" id="WP_114896800.1">
    <property type="nucleotide sequence ID" value="NZ_CP022674.1"/>
</dbReference>
<proteinExistence type="predicted"/>
<name>A0AA86LVB5_PRIMG</name>
<protein>
    <submittedName>
        <fullName evidence="1">Uncharacterized protein</fullName>
    </submittedName>
</protein>
<accession>A0AA86LVB5</accession>
<dbReference type="Proteomes" id="UP000253834">
    <property type="component" value="Chromosome"/>
</dbReference>
<evidence type="ECO:0000313" key="1">
    <source>
        <dbReference type="EMBL" id="AXI31470.1"/>
    </source>
</evidence>
<evidence type="ECO:0000313" key="2">
    <source>
        <dbReference type="Proteomes" id="UP000253834"/>
    </source>
</evidence>
<dbReference type="EMBL" id="CP022674">
    <property type="protein sequence ID" value="AXI31470.1"/>
    <property type="molecule type" value="Genomic_DNA"/>
</dbReference>
<sequence>MNKKNVALASIMGIGFLGVAVYSFNQPTEQAEAKESQSQSTEIYTQQDRGAIRSKVVGDYISENHEVPTDEQLEDMKVTPNQFVKNSLETYSKNSAQSVGVNDKAYNMYLHAKEISSDIQLLNEENTIGQNADMKNLFVLTTMVQHFQFVRTSHIDPNGNAVEKTQYADQWEQPSEPMIQADKYIKEILHDLDVANNKGGKGKTYGVTHRLDGDKVDELEAFLNGEESSE</sequence>
<dbReference type="AlphaFoldDB" id="A0AA86LVB5"/>
<organism evidence="1 2">
    <name type="scientific">Priestia megaterium</name>
    <name type="common">Bacillus megaterium</name>
    <dbReference type="NCBI Taxonomy" id="1404"/>
    <lineage>
        <taxon>Bacteria</taxon>
        <taxon>Bacillati</taxon>
        <taxon>Bacillota</taxon>
        <taxon>Bacilli</taxon>
        <taxon>Bacillales</taxon>
        <taxon>Bacillaceae</taxon>
        <taxon>Priestia</taxon>
    </lineage>
</organism>
<gene>
    <name evidence="1" type="ORF">CIB87_21390</name>
</gene>